<dbReference type="Proteomes" id="UP000824123">
    <property type="component" value="Unassembled WGS sequence"/>
</dbReference>
<comment type="caution">
    <text evidence="1">The sequence shown here is derived from an EMBL/GenBank/DDBJ whole genome shotgun (WGS) entry which is preliminary data.</text>
</comment>
<reference evidence="1" key="2">
    <citation type="journal article" date="2021" name="PeerJ">
        <title>Extensive microbial diversity within the chicken gut microbiome revealed by metagenomics and culture.</title>
        <authorList>
            <person name="Gilroy R."/>
            <person name="Ravi A."/>
            <person name="Getino M."/>
            <person name="Pursley I."/>
            <person name="Horton D.L."/>
            <person name="Alikhan N.F."/>
            <person name="Baker D."/>
            <person name="Gharbi K."/>
            <person name="Hall N."/>
            <person name="Watson M."/>
            <person name="Adriaenssens E.M."/>
            <person name="Foster-Nyarko E."/>
            <person name="Jarju S."/>
            <person name="Secka A."/>
            <person name="Antonio M."/>
            <person name="Oren A."/>
            <person name="Chaudhuri R.R."/>
            <person name="La Ragione R."/>
            <person name="Hildebrand F."/>
            <person name="Pallen M.J."/>
        </authorList>
    </citation>
    <scope>NUCLEOTIDE SEQUENCE</scope>
    <source>
        <strain evidence="1">ChiSxjej2B14-8506</strain>
    </source>
</reference>
<dbReference type="AlphaFoldDB" id="A0A9D1S4D4"/>
<accession>A0A9D1S4D4</accession>
<evidence type="ECO:0000313" key="2">
    <source>
        <dbReference type="Proteomes" id="UP000824123"/>
    </source>
</evidence>
<dbReference type="EMBL" id="DVNK01000030">
    <property type="protein sequence ID" value="HIU46446.1"/>
    <property type="molecule type" value="Genomic_DNA"/>
</dbReference>
<gene>
    <name evidence="1" type="ORF">IAC59_04235</name>
</gene>
<organism evidence="1 2">
    <name type="scientific">Candidatus Fimadaptatus faecigallinarum</name>
    <dbReference type="NCBI Taxonomy" id="2840814"/>
    <lineage>
        <taxon>Bacteria</taxon>
        <taxon>Bacillati</taxon>
        <taxon>Bacillota</taxon>
        <taxon>Clostridia</taxon>
        <taxon>Eubacteriales</taxon>
        <taxon>Candidatus Fimadaptatus</taxon>
    </lineage>
</organism>
<name>A0A9D1S4D4_9FIRM</name>
<sequence>MQNYTELSQKAYDLAIAPGMSSRQAAEWLMNAASFQTLPEKLLKFYPGTPDDLQRLLRDELYRSHPDANERDSIRKNVRNWFTVAKGIDDRTISRPYALEICFILRLTLERADQLMKAVAGMGIHYRSPIEFVAAYALDNGLTYSQYVELLGQLSTEGLLELSDGAVSESFTPVVAAAVRMLHSVPELKRYLRENRGDFSAAHNTAHAFLTDMLDVLQNEGTDATVGELIERNLYRRFVARHSQLSALEKSIRNGWPDESQISRMRTREIPVGRKTLILLYLASGGGLSVKAPQTDAACDGDTAYDDFDYDDYGDVDISAGDADFDAMRIQLDAMLTDCGYAPLNPRQPFDWMVLFGIATGDLFDLDERFETLLGELFGNAPQARPSRQL</sequence>
<reference evidence="1" key="1">
    <citation type="submission" date="2020-10" db="EMBL/GenBank/DDBJ databases">
        <authorList>
            <person name="Gilroy R."/>
        </authorList>
    </citation>
    <scope>NUCLEOTIDE SEQUENCE</scope>
    <source>
        <strain evidence="1">ChiSxjej2B14-8506</strain>
    </source>
</reference>
<proteinExistence type="predicted"/>
<evidence type="ECO:0000313" key="1">
    <source>
        <dbReference type="EMBL" id="HIU46446.1"/>
    </source>
</evidence>
<protein>
    <submittedName>
        <fullName evidence="1">Uncharacterized protein</fullName>
    </submittedName>
</protein>